<dbReference type="PANTHER" id="PTHR23150:SF19">
    <property type="entry name" value="FORMYLGLYCINE-GENERATING ENZYME"/>
    <property type="match status" value="1"/>
</dbReference>
<dbReference type="Pfam" id="PF03781">
    <property type="entry name" value="FGE-sulfatase"/>
    <property type="match status" value="1"/>
</dbReference>
<sequence>MALGAAASYRGISMVTRRPSTPFGCWLLMVATTALCAAAAKANAQVPPDFTGLSARAPNSASTPVSVEASASMVDVPAGTYPLGRADGPSDQRPVHHVTMGAFRMDRTEVTNAAFAEYLNALGLKVNGSFEIGDIGRRNGPREVVSLLSEGWEGSGRYPIIALDDDQARIVLGDGRFAAAPGYADHPVAEATWAGARAYCLWRGADLPTEAQWEAAARGTDNRQYPWGDNAPDSSKLFVSGRSGVTGPVGVHPAGASQFGALDMAGSMAEWTLSLKRSYPYTHLDGREDPFRAGERVTRGGDYLYDRTPEKQTVSHRDGFSNAPGRGHRHIGFRCASR</sequence>
<dbReference type="InterPro" id="IPR005532">
    <property type="entry name" value="SUMF_dom"/>
</dbReference>
<gene>
    <name evidence="2" type="ORF">CO661_00070</name>
</gene>
<reference evidence="2 3" key="1">
    <citation type="submission" date="2017-09" db="EMBL/GenBank/DDBJ databases">
        <title>Comparative genomics of rhizobia isolated from Phaseolus vulgaris in China.</title>
        <authorList>
            <person name="Tong W."/>
        </authorList>
    </citation>
    <scope>NUCLEOTIDE SEQUENCE [LARGE SCALE GENOMIC DNA]</scope>
    <source>
        <strain evidence="2 3">PCH1</strain>
    </source>
</reference>
<comment type="caution">
    <text evidence="2">The sequence shown here is derived from an EMBL/GenBank/DDBJ whole genome shotgun (WGS) entry which is preliminary data.</text>
</comment>
<dbReference type="Gene3D" id="3.90.1580.10">
    <property type="entry name" value="paralog of FGE (formylglycine-generating enzyme)"/>
    <property type="match status" value="1"/>
</dbReference>
<dbReference type="InterPro" id="IPR016187">
    <property type="entry name" value="CTDL_fold"/>
</dbReference>
<protein>
    <recommendedName>
        <fullName evidence="1">Sulfatase-modifying factor enzyme-like domain-containing protein</fullName>
    </recommendedName>
</protein>
<dbReference type="SUPFAM" id="SSF56436">
    <property type="entry name" value="C-type lectin-like"/>
    <property type="match status" value="1"/>
</dbReference>
<evidence type="ECO:0000259" key="1">
    <source>
        <dbReference type="Pfam" id="PF03781"/>
    </source>
</evidence>
<dbReference type="Proteomes" id="UP000220353">
    <property type="component" value="Unassembled WGS sequence"/>
</dbReference>
<dbReference type="GO" id="GO:0120147">
    <property type="term" value="F:formylglycine-generating oxidase activity"/>
    <property type="evidence" value="ECO:0007669"/>
    <property type="project" value="TreeGrafter"/>
</dbReference>
<dbReference type="PANTHER" id="PTHR23150">
    <property type="entry name" value="SULFATASE MODIFYING FACTOR 1, 2"/>
    <property type="match status" value="1"/>
</dbReference>
<evidence type="ECO:0000313" key="2">
    <source>
        <dbReference type="EMBL" id="PDT50108.1"/>
    </source>
</evidence>
<dbReference type="InterPro" id="IPR042095">
    <property type="entry name" value="SUMF_sf"/>
</dbReference>
<accession>A0A2A6M664</accession>
<organism evidence="2 3">
    <name type="scientific">Rhizobium fredii</name>
    <name type="common">Sinorhizobium fredii</name>
    <dbReference type="NCBI Taxonomy" id="380"/>
    <lineage>
        <taxon>Bacteria</taxon>
        <taxon>Pseudomonadati</taxon>
        <taxon>Pseudomonadota</taxon>
        <taxon>Alphaproteobacteria</taxon>
        <taxon>Hyphomicrobiales</taxon>
        <taxon>Rhizobiaceae</taxon>
        <taxon>Sinorhizobium/Ensifer group</taxon>
        <taxon>Sinorhizobium</taxon>
    </lineage>
</organism>
<name>A0A2A6M664_RHIFR</name>
<evidence type="ECO:0000313" key="3">
    <source>
        <dbReference type="Proteomes" id="UP000220353"/>
    </source>
</evidence>
<dbReference type="EMBL" id="NWTC01000001">
    <property type="protein sequence ID" value="PDT50108.1"/>
    <property type="molecule type" value="Genomic_DNA"/>
</dbReference>
<dbReference type="AlphaFoldDB" id="A0A2A6M664"/>
<proteinExistence type="predicted"/>
<feature type="domain" description="Sulfatase-modifying factor enzyme-like" evidence="1">
    <location>
        <begin position="71"/>
        <end position="336"/>
    </location>
</feature>
<dbReference type="InterPro" id="IPR051043">
    <property type="entry name" value="Sulfatase_Mod_Factor_Kinase"/>
</dbReference>